<accession>A0ABQ8UYA0</accession>
<feature type="region of interest" description="Disordered" evidence="1">
    <location>
        <begin position="145"/>
        <end position="201"/>
    </location>
</feature>
<feature type="region of interest" description="Disordered" evidence="1">
    <location>
        <begin position="72"/>
        <end position="101"/>
    </location>
</feature>
<proteinExistence type="predicted"/>
<gene>
    <name evidence="2" type="ORF">PAPYR_769</name>
</gene>
<evidence type="ECO:0000256" key="1">
    <source>
        <dbReference type="SAM" id="MobiDB-lite"/>
    </source>
</evidence>
<reference evidence="2" key="1">
    <citation type="journal article" date="2022" name="bioRxiv">
        <title>Genomics of Preaxostyla Flagellates Illuminates Evolutionary Transitions and the Path Towards Mitochondrial Loss.</title>
        <authorList>
            <person name="Novak L.V.F."/>
            <person name="Treitli S.C."/>
            <person name="Pyrih J."/>
            <person name="Halakuc P."/>
            <person name="Pipaliya S.V."/>
            <person name="Vacek V."/>
            <person name="Brzon O."/>
            <person name="Soukal P."/>
            <person name="Eme L."/>
            <person name="Dacks J.B."/>
            <person name="Karnkowska A."/>
            <person name="Elias M."/>
            <person name="Hampl V."/>
        </authorList>
    </citation>
    <scope>NUCLEOTIDE SEQUENCE</scope>
    <source>
        <strain evidence="2">RCP-MX</strain>
    </source>
</reference>
<evidence type="ECO:0000313" key="2">
    <source>
        <dbReference type="EMBL" id="KAJ4462752.1"/>
    </source>
</evidence>
<feature type="compositionally biased region" description="Pro residues" evidence="1">
    <location>
        <begin position="235"/>
        <end position="248"/>
    </location>
</feature>
<feature type="compositionally biased region" description="Pro residues" evidence="1">
    <location>
        <begin position="257"/>
        <end position="270"/>
    </location>
</feature>
<evidence type="ECO:0000313" key="3">
    <source>
        <dbReference type="Proteomes" id="UP001141327"/>
    </source>
</evidence>
<feature type="region of interest" description="Disordered" evidence="1">
    <location>
        <begin position="235"/>
        <end position="298"/>
    </location>
</feature>
<dbReference type="EMBL" id="JAPMOS010000002">
    <property type="protein sequence ID" value="KAJ4462752.1"/>
    <property type="molecule type" value="Genomic_DNA"/>
</dbReference>
<name>A0ABQ8UYA0_9EUKA</name>
<feature type="compositionally biased region" description="Low complexity" evidence="1">
    <location>
        <begin position="92"/>
        <end position="101"/>
    </location>
</feature>
<organism evidence="2 3">
    <name type="scientific">Paratrimastix pyriformis</name>
    <dbReference type="NCBI Taxonomy" id="342808"/>
    <lineage>
        <taxon>Eukaryota</taxon>
        <taxon>Metamonada</taxon>
        <taxon>Preaxostyla</taxon>
        <taxon>Paratrimastigidae</taxon>
        <taxon>Paratrimastix</taxon>
    </lineage>
</organism>
<feature type="compositionally biased region" description="Pro residues" evidence="1">
    <location>
        <begin position="72"/>
        <end position="91"/>
    </location>
</feature>
<protein>
    <submittedName>
        <fullName evidence="2">Uncharacterized protein</fullName>
    </submittedName>
</protein>
<sequence length="310" mass="33112">MMLVLPDRFLMSFSEFSIIVYFYTAFECQQIHTFLSVPFSSPAPHSLSGSSHHGTHLFRIFSERSLPYPPLYGPPVQYPSQPPPPQPPPSPSVREPTVSSNLSTLTTSHSVSLLEIKRLLALFDLDFLDVDAALSRQLEALSLPPPSSSILPALATGRSGTETQGDSARALTTHGSVGPDMATSIPSPSVRPPPTVANPEDPAQVRLNRCQFEALLVAVLSSFYPAPTVAPPIPFTPAPSAPPTPPDAIPLSIQPATPAPPNCPSPPPGNSPIRPLAVERAHGRAFATSRPDPRHPTNVARCCDNIAENL</sequence>
<keyword evidence="3" id="KW-1185">Reference proteome</keyword>
<comment type="caution">
    <text evidence="2">The sequence shown here is derived from an EMBL/GenBank/DDBJ whole genome shotgun (WGS) entry which is preliminary data.</text>
</comment>
<dbReference type="Proteomes" id="UP001141327">
    <property type="component" value="Unassembled WGS sequence"/>
</dbReference>